<dbReference type="OrthoDB" id="7253779at2"/>
<evidence type="ECO:0000313" key="3">
    <source>
        <dbReference type="Proteomes" id="UP000199415"/>
    </source>
</evidence>
<dbReference type="AlphaFoldDB" id="A0A1G7TEF9"/>
<dbReference type="STRING" id="1082479.SAMN05216241_10942"/>
<dbReference type="InterPro" id="IPR000639">
    <property type="entry name" value="Epox_hydrolase-like"/>
</dbReference>
<proteinExistence type="predicted"/>
<protein>
    <submittedName>
        <fullName evidence="2">Pimeloyl-ACP methyl ester carboxylesterase</fullName>
    </submittedName>
</protein>
<accession>A0A1G7TEF9</accession>
<dbReference type="Gene3D" id="3.40.50.1820">
    <property type="entry name" value="alpha/beta hydrolase"/>
    <property type="match status" value="1"/>
</dbReference>
<dbReference type="PANTHER" id="PTHR46438">
    <property type="entry name" value="ALPHA/BETA-HYDROLASES SUPERFAMILY PROTEIN"/>
    <property type="match status" value="1"/>
</dbReference>
<evidence type="ECO:0000313" key="2">
    <source>
        <dbReference type="EMBL" id="SDG33502.1"/>
    </source>
</evidence>
<dbReference type="RefSeq" id="WP_090020921.1">
    <property type="nucleotide sequence ID" value="NZ_FNCE01000009.1"/>
</dbReference>
<dbReference type="GO" id="GO:0003824">
    <property type="term" value="F:catalytic activity"/>
    <property type="evidence" value="ECO:0007669"/>
    <property type="project" value="InterPro"/>
</dbReference>
<dbReference type="SUPFAM" id="SSF53474">
    <property type="entry name" value="alpha/beta-Hydrolases"/>
    <property type="match status" value="1"/>
</dbReference>
<organism evidence="2 3">
    <name type="scientific">Limimonas halophila</name>
    <dbReference type="NCBI Taxonomy" id="1082479"/>
    <lineage>
        <taxon>Bacteria</taxon>
        <taxon>Pseudomonadati</taxon>
        <taxon>Pseudomonadota</taxon>
        <taxon>Alphaproteobacteria</taxon>
        <taxon>Rhodospirillales</taxon>
        <taxon>Rhodovibrionaceae</taxon>
        <taxon>Limimonas</taxon>
    </lineage>
</organism>
<gene>
    <name evidence="2" type="ORF">SAMN05216241_10942</name>
</gene>
<dbReference type="Proteomes" id="UP000199415">
    <property type="component" value="Unassembled WGS sequence"/>
</dbReference>
<dbReference type="PRINTS" id="PR00412">
    <property type="entry name" value="EPOXHYDRLASE"/>
</dbReference>
<reference evidence="2 3" key="1">
    <citation type="submission" date="2016-10" db="EMBL/GenBank/DDBJ databases">
        <authorList>
            <person name="de Groot N.N."/>
        </authorList>
    </citation>
    <scope>NUCLEOTIDE SEQUENCE [LARGE SCALE GENOMIC DNA]</scope>
    <source>
        <strain evidence="2 3">DSM 25584</strain>
    </source>
</reference>
<dbReference type="InterPro" id="IPR000073">
    <property type="entry name" value="AB_hydrolase_1"/>
</dbReference>
<keyword evidence="3" id="KW-1185">Reference proteome</keyword>
<dbReference type="PANTHER" id="PTHR46438:SF11">
    <property type="entry name" value="LIPASE-RELATED"/>
    <property type="match status" value="1"/>
</dbReference>
<dbReference type="InterPro" id="IPR029058">
    <property type="entry name" value="AB_hydrolase_fold"/>
</dbReference>
<dbReference type="EMBL" id="FNCE01000009">
    <property type="protein sequence ID" value="SDG33502.1"/>
    <property type="molecule type" value="Genomic_DNA"/>
</dbReference>
<dbReference type="Pfam" id="PF12697">
    <property type="entry name" value="Abhydrolase_6"/>
    <property type="match status" value="1"/>
</dbReference>
<feature type="domain" description="AB hydrolase-1" evidence="1">
    <location>
        <begin position="28"/>
        <end position="273"/>
    </location>
</feature>
<sequence length="285" mass="31285">MTDPVLDRTAETSAGPVRYTVVGEGAPLILVHGTPTSAFLWRHVVRELAPFHRVHVYDLPGYGQSAQFADQDVSIGMQGRVLAELVDHWGLDRPLIAGHDIGGTIVLRAHLIEGVDVAGLALLDTLGVRPRGGGRWGTGLSRHVRLNDFAAFAGLPDFAQRGILRDYIASAMHRPAAPEVLERYMAPWLGEQGRAAFYRQMRQLDECYTDELELRYAALDRPVRLIWGEEDTWLNRVDHAERLHAAIPGSELVYLPGAGHFTPEDAPGATARAMRGFFGTLPDGG</sequence>
<evidence type="ECO:0000259" key="1">
    <source>
        <dbReference type="Pfam" id="PF12697"/>
    </source>
</evidence>
<name>A0A1G7TEF9_9PROT</name>